<dbReference type="OrthoDB" id="7870017at2"/>
<reference evidence="2 3" key="1">
    <citation type="submission" date="2019-05" db="EMBL/GenBank/DDBJ databases">
        <authorList>
            <consortium name="Pathogen Informatics"/>
        </authorList>
    </citation>
    <scope>NUCLEOTIDE SEQUENCE [LARGE SCALE GENOMIC DNA]</scope>
    <source>
        <strain evidence="2 3">NCTC10924</strain>
    </source>
</reference>
<accession>A0A4V0HC67</accession>
<dbReference type="Pfam" id="PF05437">
    <property type="entry name" value="AzlD"/>
    <property type="match status" value="1"/>
</dbReference>
<evidence type="ECO:0000313" key="3">
    <source>
        <dbReference type="Proteomes" id="UP000306241"/>
    </source>
</evidence>
<dbReference type="Proteomes" id="UP000306241">
    <property type="component" value="Chromosome"/>
</dbReference>
<protein>
    <submittedName>
        <fullName evidence="2">Branched-chain amino acid transport protein</fullName>
    </submittedName>
</protein>
<dbReference type="RefSeq" id="WP_003084747.1">
    <property type="nucleotide sequence ID" value="NZ_CP070236.1"/>
</dbReference>
<evidence type="ECO:0000256" key="1">
    <source>
        <dbReference type="SAM" id="Phobius"/>
    </source>
</evidence>
<gene>
    <name evidence="2" type="primary">azlD</name>
    <name evidence="2" type="ORF">NCTC10924_01729</name>
</gene>
<dbReference type="InterPro" id="IPR008407">
    <property type="entry name" value="Brnchd-chn_aa_trnsp_AzlD"/>
</dbReference>
<organism evidence="2 3">
    <name type="scientific">Streptococcus porcinus</name>
    <dbReference type="NCBI Taxonomy" id="1340"/>
    <lineage>
        <taxon>Bacteria</taxon>
        <taxon>Bacillati</taxon>
        <taxon>Bacillota</taxon>
        <taxon>Bacilli</taxon>
        <taxon>Lactobacillales</taxon>
        <taxon>Streptococcaceae</taxon>
        <taxon>Streptococcus</taxon>
    </lineage>
</organism>
<keyword evidence="1" id="KW-1133">Transmembrane helix</keyword>
<sequence>MKQNDTILMAILLGFLVSWIPRVAPFVFVKYKKLPPLVLRFLNYLPLSILASLTLSSLFHEKVGHLPTVDWWALLASLPTIYMAYRSKNLLYVVLTGVISMALLRFLQ</sequence>
<feature type="transmembrane region" description="Helical" evidence="1">
    <location>
        <begin position="90"/>
        <end position="107"/>
    </location>
</feature>
<feature type="transmembrane region" description="Helical" evidence="1">
    <location>
        <begin position="6"/>
        <end position="29"/>
    </location>
</feature>
<evidence type="ECO:0000313" key="2">
    <source>
        <dbReference type="EMBL" id="VTT46602.1"/>
    </source>
</evidence>
<name>A0A4V0HC67_STRPO</name>
<keyword evidence="1" id="KW-0812">Transmembrane</keyword>
<dbReference type="AlphaFoldDB" id="A0A4V0HC67"/>
<proteinExistence type="predicted"/>
<keyword evidence="1" id="KW-0472">Membrane</keyword>
<dbReference type="EMBL" id="LR594052">
    <property type="protein sequence ID" value="VTT46602.1"/>
    <property type="molecule type" value="Genomic_DNA"/>
</dbReference>